<protein>
    <submittedName>
        <fullName evidence="1">Uncharacterized protein</fullName>
    </submittedName>
</protein>
<sequence length="57" mass="6965">MLDGSSFLCLPLDEFYLHLSNQLQRRAHHFRFQKLVHTHDQRARLLHHLDTRKKDIM</sequence>
<dbReference type="AlphaFoldDB" id="A0A9P5TI81"/>
<evidence type="ECO:0000313" key="2">
    <source>
        <dbReference type="Proteomes" id="UP000724874"/>
    </source>
</evidence>
<reference evidence="1" key="1">
    <citation type="submission" date="2020-11" db="EMBL/GenBank/DDBJ databases">
        <authorList>
            <consortium name="DOE Joint Genome Institute"/>
            <person name="Ahrendt S."/>
            <person name="Riley R."/>
            <person name="Andreopoulos W."/>
            <person name="LaButti K."/>
            <person name="Pangilinan J."/>
            <person name="Ruiz-duenas F.J."/>
            <person name="Barrasa J.M."/>
            <person name="Sanchez-Garcia M."/>
            <person name="Camarero S."/>
            <person name="Miyauchi S."/>
            <person name="Serrano A."/>
            <person name="Linde D."/>
            <person name="Babiker R."/>
            <person name="Drula E."/>
            <person name="Ayuso-Fernandez I."/>
            <person name="Pacheco R."/>
            <person name="Padilla G."/>
            <person name="Ferreira P."/>
            <person name="Barriuso J."/>
            <person name="Kellner H."/>
            <person name="Castanera R."/>
            <person name="Alfaro M."/>
            <person name="Ramirez L."/>
            <person name="Pisabarro A.G."/>
            <person name="Kuo A."/>
            <person name="Tritt A."/>
            <person name="Lipzen A."/>
            <person name="He G."/>
            <person name="Yan M."/>
            <person name="Ng V."/>
            <person name="Cullen D."/>
            <person name="Martin F."/>
            <person name="Rosso M.-N."/>
            <person name="Henrissat B."/>
            <person name="Hibbett D."/>
            <person name="Martinez A.T."/>
            <person name="Grigoriev I.V."/>
        </authorList>
    </citation>
    <scope>NUCLEOTIDE SEQUENCE</scope>
    <source>
        <strain evidence="1">AH 44721</strain>
    </source>
</reference>
<proteinExistence type="predicted"/>
<comment type="caution">
    <text evidence="1">The sequence shown here is derived from an EMBL/GenBank/DDBJ whole genome shotgun (WGS) entry which is preliminary data.</text>
</comment>
<keyword evidence="2" id="KW-1185">Reference proteome</keyword>
<evidence type="ECO:0000313" key="1">
    <source>
        <dbReference type="EMBL" id="KAF8878159.1"/>
    </source>
</evidence>
<accession>A0A9P5TI81</accession>
<gene>
    <name evidence="1" type="ORF">CPB84DRAFT_1794341</name>
</gene>
<name>A0A9P5TI81_GYMJU</name>
<dbReference type="EMBL" id="JADNYJ010000161">
    <property type="protein sequence ID" value="KAF8878159.1"/>
    <property type="molecule type" value="Genomic_DNA"/>
</dbReference>
<feature type="non-terminal residue" evidence="1">
    <location>
        <position position="1"/>
    </location>
</feature>
<organism evidence="1 2">
    <name type="scientific">Gymnopilus junonius</name>
    <name type="common">Spectacular rustgill mushroom</name>
    <name type="synonym">Gymnopilus spectabilis subsp. junonius</name>
    <dbReference type="NCBI Taxonomy" id="109634"/>
    <lineage>
        <taxon>Eukaryota</taxon>
        <taxon>Fungi</taxon>
        <taxon>Dikarya</taxon>
        <taxon>Basidiomycota</taxon>
        <taxon>Agaricomycotina</taxon>
        <taxon>Agaricomycetes</taxon>
        <taxon>Agaricomycetidae</taxon>
        <taxon>Agaricales</taxon>
        <taxon>Agaricineae</taxon>
        <taxon>Hymenogastraceae</taxon>
        <taxon>Gymnopilus</taxon>
    </lineage>
</organism>
<dbReference type="Proteomes" id="UP000724874">
    <property type="component" value="Unassembled WGS sequence"/>
</dbReference>